<organism evidence="2 3">
    <name type="scientific">Gymnopus androsaceus JB14</name>
    <dbReference type="NCBI Taxonomy" id="1447944"/>
    <lineage>
        <taxon>Eukaryota</taxon>
        <taxon>Fungi</taxon>
        <taxon>Dikarya</taxon>
        <taxon>Basidiomycota</taxon>
        <taxon>Agaricomycotina</taxon>
        <taxon>Agaricomycetes</taxon>
        <taxon>Agaricomycetidae</taxon>
        <taxon>Agaricales</taxon>
        <taxon>Marasmiineae</taxon>
        <taxon>Omphalotaceae</taxon>
        <taxon>Gymnopus</taxon>
    </lineage>
</organism>
<gene>
    <name evidence="2" type="ORF">BT96DRAFT_949479</name>
</gene>
<evidence type="ECO:0000313" key="3">
    <source>
        <dbReference type="Proteomes" id="UP000799118"/>
    </source>
</evidence>
<accession>A0A6A4GKK3</accession>
<protein>
    <submittedName>
        <fullName evidence="2">Uncharacterized protein</fullName>
    </submittedName>
</protein>
<reference evidence="2" key="1">
    <citation type="journal article" date="2019" name="Environ. Microbiol.">
        <title>Fungal ecological strategies reflected in gene transcription - a case study of two litter decomposers.</title>
        <authorList>
            <person name="Barbi F."/>
            <person name="Kohler A."/>
            <person name="Barry K."/>
            <person name="Baskaran P."/>
            <person name="Daum C."/>
            <person name="Fauchery L."/>
            <person name="Ihrmark K."/>
            <person name="Kuo A."/>
            <person name="LaButti K."/>
            <person name="Lipzen A."/>
            <person name="Morin E."/>
            <person name="Grigoriev I.V."/>
            <person name="Henrissat B."/>
            <person name="Lindahl B."/>
            <person name="Martin F."/>
        </authorList>
    </citation>
    <scope>NUCLEOTIDE SEQUENCE</scope>
    <source>
        <strain evidence="2">JB14</strain>
    </source>
</reference>
<name>A0A6A4GKK3_9AGAR</name>
<sequence length="224" mass="25546">MPCTCRVHMLLVKQVLKSARTRRITLIVVPMAREFLKGLNNGYADAEKTQPEVKNEVKNVDCLGALEAVYQCHGQLWTSDGLRHWRDVVNVRVEPQGMYSPSGTKDRRKVEGERERHTVHEAQEENYSAKPPAEKNWYNADCMGLRNLAGGIEWVKQARSSNPSKQSLNIRQRAKTERMWTTPGHLVRRLNCSSPEMNIDEMNEEEGWRGEAAKVASEDSSIMP</sequence>
<keyword evidence="3" id="KW-1185">Reference proteome</keyword>
<dbReference type="Proteomes" id="UP000799118">
    <property type="component" value="Unassembled WGS sequence"/>
</dbReference>
<evidence type="ECO:0000313" key="2">
    <source>
        <dbReference type="EMBL" id="KAE9385946.1"/>
    </source>
</evidence>
<dbReference type="EMBL" id="ML769928">
    <property type="protein sequence ID" value="KAE9385946.1"/>
    <property type="molecule type" value="Genomic_DNA"/>
</dbReference>
<feature type="region of interest" description="Disordered" evidence="1">
    <location>
        <begin position="204"/>
        <end position="224"/>
    </location>
</feature>
<proteinExistence type="predicted"/>
<feature type="compositionally biased region" description="Basic and acidic residues" evidence="1">
    <location>
        <begin position="104"/>
        <end position="118"/>
    </location>
</feature>
<evidence type="ECO:0000256" key="1">
    <source>
        <dbReference type="SAM" id="MobiDB-lite"/>
    </source>
</evidence>
<feature type="region of interest" description="Disordered" evidence="1">
    <location>
        <begin position="96"/>
        <end position="118"/>
    </location>
</feature>
<dbReference type="AlphaFoldDB" id="A0A6A4GKK3"/>